<reference evidence="3 4" key="1">
    <citation type="submission" date="2024-11" db="EMBL/GenBank/DDBJ databases">
        <title>Chromosome-level genome assembly of the freshwater bivalve Anodonta woodiana.</title>
        <authorList>
            <person name="Chen X."/>
        </authorList>
    </citation>
    <scope>NUCLEOTIDE SEQUENCE [LARGE SCALE GENOMIC DNA]</scope>
    <source>
        <strain evidence="3">MN2024</strain>
        <tissue evidence="3">Gills</tissue>
    </source>
</reference>
<gene>
    <name evidence="3" type="ORF">ACJMK2_032661</name>
</gene>
<keyword evidence="1" id="KW-1133">Transmembrane helix</keyword>
<dbReference type="Proteomes" id="UP001634394">
    <property type="component" value="Unassembled WGS sequence"/>
</dbReference>
<dbReference type="EMBL" id="JBJQND010000004">
    <property type="protein sequence ID" value="KAL3880423.1"/>
    <property type="molecule type" value="Genomic_DNA"/>
</dbReference>
<accession>A0ABD3X6G3</accession>
<proteinExistence type="predicted"/>
<evidence type="ECO:0000313" key="3">
    <source>
        <dbReference type="EMBL" id="KAL3880423.1"/>
    </source>
</evidence>
<evidence type="ECO:0000259" key="2">
    <source>
        <dbReference type="Pfam" id="PF20266"/>
    </source>
</evidence>
<organism evidence="3 4">
    <name type="scientific">Sinanodonta woodiana</name>
    <name type="common">Chinese pond mussel</name>
    <name type="synonym">Anodonta woodiana</name>
    <dbReference type="NCBI Taxonomy" id="1069815"/>
    <lineage>
        <taxon>Eukaryota</taxon>
        <taxon>Metazoa</taxon>
        <taxon>Spiralia</taxon>
        <taxon>Lophotrochozoa</taxon>
        <taxon>Mollusca</taxon>
        <taxon>Bivalvia</taxon>
        <taxon>Autobranchia</taxon>
        <taxon>Heteroconchia</taxon>
        <taxon>Palaeoheterodonta</taxon>
        <taxon>Unionida</taxon>
        <taxon>Unionoidea</taxon>
        <taxon>Unionidae</taxon>
        <taxon>Unioninae</taxon>
        <taxon>Sinanodonta</taxon>
    </lineage>
</organism>
<keyword evidence="1" id="KW-0812">Transmembrane</keyword>
<evidence type="ECO:0000256" key="1">
    <source>
        <dbReference type="SAM" id="Phobius"/>
    </source>
</evidence>
<name>A0ABD3X6G3_SINWO</name>
<dbReference type="AlphaFoldDB" id="A0ABD3X6G3"/>
<keyword evidence="4" id="KW-1185">Reference proteome</keyword>
<evidence type="ECO:0000313" key="4">
    <source>
        <dbReference type="Proteomes" id="UP001634394"/>
    </source>
</evidence>
<comment type="caution">
    <text evidence="3">The sequence shown here is derived from an EMBL/GenBank/DDBJ whole genome shotgun (WGS) entry which is preliminary data.</text>
</comment>
<sequence length="278" mass="31973">MKPVALWQVELHHTKDWDRLHMLDRVMEALYFLKSCVESENLPAYFIPENNLFDGKLNPCMAHPLSGLLNNLLSQGTRCVLTFPSIQQQLHIMQIPGLRRNFGVRCNGLQMINLMYHFCRQHLRLDLSMKHIFHIISLMNSPDMARHRLLTKGISKIINIIIATLAYVNIANFMKTKMSNRRKYELCRLLLVIASTNSNTAKMTKIIKFAGVLLVLGKTTKAIVTLDSIKQRPLVYIGNVIFGISSVKCTAAQNKTRIMFMLLLRDLAETNMYKNVYH</sequence>
<dbReference type="InterPro" id="IPR046906">
    <property type="entry name" value="Mab-21_HhH/H2TH-like"/>
</dbReference>
<keyword evidence="1" id="KW-0472">Membrane</keyword>
<feature type="domain" description="Mab-21-like HhH/H2TH-like" evidence="2">
    <location>
        <begin position="1"/>
        <end position="55"/>
    </location>
</feature>
<dbReference type="Gene3D" id="1.10.1410.40">
    <property type="match status" value="1"/>
</dbReference>
<dbReference type="Pfam" id="PF20266">
    <property type="entry name" value="Mab-21_C"/>
    <property type="match status" value="1"/>
</dbReference>
<feature type="transmembrane region" description="Helical" evidence="1">
    <location>
        <begin position="157"/>
        <end position="174"/>
    </location>
</feature>
<protein>
    <recommendedName>
        <fullName evidence="2">Mab-21-like HhH/H2TH-like domain-containing protein</fullName>
    </recommendedName>
</protein>